<dbReference type="AlphaFoldDB" id="A0A8H5V829"/>
<reference evidence="2 3" key="1">
    <citation type="submission" date="2020-05" db="EMBL/GenBank/DDBJ databases">
        <title>Identification and distribution of gene clusters putatively required for synthesis of sphingolipid metabolism inhibitors in phylogenetically diverse species of the filamentous fungus Fusarium.</title>
        <authorList>
            <person name="Kim H.-S."/>
            <person name="Busman M."/>
            <person name="Brown D.W."/>
            <person name="Divon H."/>
            <person name="Uhlig S."/>
            <person name="Proctor R.H."/>
        </authorList>
    </citation>
    <scope>NUCLEOTIDE SEQUENCE [LARGE SCALE GENOMIC DNA]</scope>
    <source>
        <strain evidence="2 3">NRRL 66243</strain>
    </source>
</reference>
<dbReference type="RefSeq" id="XP_037198922.1">
    <property type="nucleotide sequence ID" value="XM_037347266.1"/>
</dbReference>
<keyword evidence="3" id="KW-1185">Reference proteome</keyword>
<dbReference type="GeneID" id="59299536"/>
<proteinExistence type="predicted"/>
<dbReference type="Proteomes" id="UP000530670">
    <property type="component" value="Unassembled WGS sequence"/>
</dbReference>
<comment type="caution">
    <text evidence="2">The sequence shown here is derived from an EMBL/GenBank/DDBJ whole genome shotgun (WGS) entry which is preliminary data.</text>
</comment>
<evidence type="ECO:0000313" key="2">
    <source>
        <dbReference type="EMBL" id="KAF5612633.1"/>
    </source>
</evidence>
<accession>A0A8H5V829</accession>
<feature type="compositionally biased region" description="Basic and acidic residues" evidence="1">
    <location>
        <begin position="119"/>
        <end position="130"/>
    </location>
</feature>
<protein>
    <submittedName>
        <fullName evidence="2">Uncharacterized protein</fullName>
    </submittedName>
</protein>
<evidence type="ECO:0000313" key="3">
    <source>
        <dbReference type="Proteomes" id="UP000530670"/>
    </source>
</evidence>
<name>A0A8H5V829_9HYPO</name>
<dbReference type="EMBL" id="JAAQRI010000530">
    <property type="protein sequence ID" value="KAF5612633.1"/>
    <property type="molecule type" value="Genomic_DNA"/>
</dbReference>
<gene>
    <name evidence="2" type="ORF">FTJAE_14064</name>
</gene>
<dbReference type="OrthoDB" id="5103642at2759"/>
<sequence length="210" mass="22798">MGRELDRNDMPSLDVPIGRIIGSTSLAFRPDVEIPELCEIDSETDEGPETPPDAITSYAGWNRTIKSDNPPPLQRATLIGGAVAHNLSYSSSTGQPAQLVAKILDDETETPPMPFLILPDERRGGPDTKSTRSATMDLPGTWSSTFYNRDKSNSEPIALALTALKAGGAREEKEDDESEKEKLGSFKMEEFVLSEDIDDFGGIKGLTAKL</sequence>
<organism evidence="2 3">
    <name type="scientific">Fusarium tjaetaba</name>
    <dbReference type="NCBI Taxonomy" id="1567544"/>
    <lineage>
        <taxon>Eukaryota</taxon>
        <taxon>Fungi</taxon>
        <taxon>Dikarya</taxon>
        <taxon>Ascomycota</taxon>
        <taxon>Pezizomycotina</taxon>
        <taxon>Sordariomycetes</taxon>
        <taxon>Hypocreomycetidae</taxon>
        <taxon>Hypocreales</taxon>
        <taxon>Nectriaceae</taxon>
        <taxon>Fusarium</taxon>
        <taxon>Fusarium fujikuroi species complex</taxon>
    </lineage>
</organism>
<feature type="region of interest" description="Disordered" evidence="1">
    <location>
        <begin position="115"/>
        <end position="137"/>
    </location>
</feature>
<evidence type="ECO:0000256" key="1">
    <source>
        <dbReference type="SAM" id="MobiDB-lite"/>
    </source>
</evidence>